<dbReference type="AlphaFoldDB" id="A0A4S8MN40"/>
<accession>A0A4S8MN40</accession>
<sequence length="240" mass="27475">MTGDSSNQRIIEINYIPSSSPYFKPYLQIDGFKCSSRTSSLQTLNFTVDAGGVFADYYEYEHPTLFPSDLSWREEYYGKTHGSISFSPAQHDVHCVIMYRWMKREIKDIFIALGPYLDQENIYRREPWIDVFISNDELPISDVWESYLPSGSRYRRRQDVNSGATAALNDSTSVTVTVKKIWDDPAYYHIVLGENDDQTGATWGELTDDAQSEVEGADDNGRPDSDEDMLSSEYKSDEDL</sequence>
<feature type="compositionally biased region" description="Acidic residues" evidence="1">
    <location>
        <begin position="206"/>
        <end position="218"/>
    </location>
</feature>
<evidence type="ECO:0000313" key="2">
    <source>
        <dbReference type="EMBL" id="THV04121.1"/>
    </source>
</evidence>
<dbReference type="EMBL" id="ML179060">
    <property type="protein sequence ID" value="THV04121.1"/>
    <property type="molecule type" value="Genomic_DNA"/>
</dbReference>
<keyword evidence="3" id="KW-1185">Reference proteome</keyword>
<gene>
    <name evidence="2" type="ORF">K435DRAFT_851305</name>
</gene>
<dbReference type="Proteomes" id="UP000297245">
    <property type="component" value="Unassembled WGS sequence"/>
</dbReference>
<reference evidence="2 3" key="1">
    <citation type="journal article" date="2019" name="Nat. Ecol. Evol.">
        <title>Megaphylogeny resolves global patterns of mushroom evolution.</title>
        <authorList>
            <person name="Varga T."/>
            <person name="Krizsan K."/>
            <person name="Foldi C."/>
            <person name="Dima B."/>
            <person name="Sanchez-Garcia M."/>
            <person name="Sanchez-Ramirez S."/>
            <person name="Szollosi G.J."/>
            <person name="Szarkandi J.G."/>
            <person name="Papp V."/>
            <person name="Albert L."/>
            <person name="Andreopoulos W."/>
            <person name="Angelini C."/>
            <person name="Antonin V."/>
            <person name="Barry K.W."/>
            <person name="Bougher N.L."/>
            <person name="Buchanan P."/>
            <person name="Buyck B."/>
            <person name="Bense V."/>
            <person name="Catcheside P."/>
            <person name="Chovatia M."/>
            <person name="Cooper J."/>
            <person name="Damon W."/>
            <person name="Desjardin D."/>
            <person name="Finy P."/>
            <person name="Geml J."/>
            <person name="Haridas S."/>
            <person name="Hughes K."/>
            <person name="Justo A."/>
            <person name="Karasinski D."/>
            <person name="Kautmanova I."/>
            <person name="Kiss B."/>
            <person name="Kocsube S."/>
            <person name="Kotiranta H."/>
            <person name="LaButti K.M."/>
            <person name="Lechner B.E."/>
            <person name="Liimatainen K."/>
            <person name="Lipzen A."/>
            <person name="Lukacs Z."/>
            <person name="Mihaltcheva S."/>
            <person name="Morgado L.N."/>
            <person name="Niskanen T."/>
            <person name="Noordeloos M.E."/>
            <person name="Ohm R.A."/>
            <person name="Ortiz-Santana B."/>
            <person name="Ovrebo C."/>
            <person name="Racz N."/>
            <person name="Riley R."/>
            <person name="Savchenko A."/>
            <person name="Shiryaev A."/>
            <person name="Soop K."/>
            <person name="Spirin V."/>
            <person name="Szebenyi C."/>
            <person name="Tomsovsky M."/>
            <person name="Tulloss R.E."/>
            <person name="Uehling J."/>
            <person name="Grigoriev I.V."/>
            <person name="Vagvolgyi C."/>
            <person name="Papp T."/>
            <person name="Martin F.M."/>
            <person name="Miettinen O."/>
            <person name="Hibbett D.S."/>
            <person name="Nagy L.G."/>
        </authorList>
    </citation>
    <scope>NUCLEOTIDE SEQUENCE [LARGE SCALE GENOMIC DNA]</scope>
    <source>
        <strain evidence="2 3">CBS 962.96</strain>
    </source>
</reference>
<feature type="region of interest" description="Disordered" evidence="1">
    <location>
        <begin position="199"/>
        <end position="240"/>
    </location>
</feature>
<protein>
    <submittedName>
        <fullName evidence="2">Uncharacterized protein</fullName>
    </submittedName>
</protein>
<organism evidence="2 3">
    <name type="scientific">Dendrothele bispora (strain CBS 962.96)</name>
    <dbReference type="NCBI Taxonomy" id="1314807"/>
    <lineage>
        <taxon>Eukaryota</taxon>
        <taxon>Fungi</taxon>
        <taxon>Dikarya</taxon>
        <taxon>Basidiomycota</taxon>
        <taxon>Agaricomycotina</taxon>
        <taxon>Agaricomycetes</taxon>
        <taxon>Agaricomycetidae</taxon>
        <taxon>Agaricales</taxon>
        <taxon>Agaricales incertae sedis</taxon>
        <taxon>Dendrothele</taxon>
    </lineage>
</organism>
<proteinExistence type="predicted"/>
<evidence type="ECO:0000313" key="3">
    <source>
        <dbReference type="Proteomes" id="UP000297245"/>
    </source>
</evidence>
<name>A0A4S8MN40_DENBC</name>
<evidence type="ECO:0000256" key="1">
    <source>
        <dbReference type="SAM" id="MobiDB-lite"/>
    </source>
</evidence>